<gene>
    <name evidence="2" type="ORF">HDIA_3812</name>
</gene>
<dbReference type="Gene3D" id="3.40.50.10070">
    <property type="entry name" value="TolB, N-terminal domain"/>
    <property type="match status" value="1"/>
</dbReference>
<dbReference type="Pfam" id="PF00211">
    <property type="entry name" value="Guanylate_cyc"/>
    <property type="match status" value="1"/>
</dbReference>
<dbReference type="GO" id="GO:0004016">
    <property type="term" value="F:adenylate cyclase activity"/>
    <property type="evidence" value="ECO:0007669"/>
    <property type="project" value="UniProtKB-ARBA"/>
</dbReference>
<protein>
    <submittedName>
        <fullName evidence="2">TOMM system kinase/cyclase fusion protein</fullName>
    </submittedName>
</protein>
<sequence length="590" mass="62913">MAEQRKLAAILAADVVGFSRLAGADEDRTLARLRALRSDLIDPTISVHNGRVVKRTGDGALVEFRSVVDAVRCALEVQNSMQERNAGVPEDRRIEFRIGIHLGDVVEEGDGDLMGDGVNIAARLEGIATPGAICLSEDAYRQVKSRLDLSVSDLGPVQLKNIADLIKVYSLQVATASPPETAAPPIAATDVPDKSSIAVLPFANMTGDAELDYFVDGVVEDIITALARFPDVAVVARNSTFVYKGQAVDIRKVAADLGVLYMLEGSARKSGSRIRITGQLIDAASGTHLWADRYDGSLEEGFDLQDRIVASIVGAVEPTLRGAEIERARQKPDDELNAHDLYLRAQPHAVALRPDENLIAIGYLNRAIEIRPDYAPALAFAAWCHVQRLRRPTWAPAGEDDFGTAVALARRALAAGADDAVSMAVAGFSLVTLNVDTAVGLDAVRHAVDLNPGSSFVVFVAGSAMTWCEDFEGARPLLRQSVAFGPKEPCYYLSLNMVAVVELLSGHPEQAIEAARRAATLNPGSESAHWVLAAALAQAGRQAEAGAALAKFQELAPGSTVGRMRKALPIHNPATLEKVLASLHEAGLPE</sequence>
<organism evidence="2 3">
    <name type="scientific">Hartmannibacter diazotrophicus</name>
    <dbReference type="NCBI Taxonomy" id="1482074"/>
    <lineage>
        <taxon>Bacteria</taxon>
        <taxon>Pseudomonadati</taxon>
        <taxon>Pseudomonadota</taxon>
        <taxon>Alphaproteobacteria</taxon>
        <taxon>Hyphomicrobiales</taxon>
        <taxon>Pleomorphomonadaceae</taxon>
        <taxon>Hartmannibacter</taxon>
    </lineage>
</organism>
<dbReference type="GO" id="GO:0016301">
    <property type="term" value="F:kinase activity"/>
    <property type="evidence" value="ECO:0007669"/>
    <property type="project" value="UniProtKB-KW"/>
</dbReference>
<dbReference type="InterPro" id="IPR001054">
    <property type="entry name" value="A/G_cyclase"/>
</dbReference>
<dbReference type="SUPFAM" id="SSF55073">
    <property type="entry name" value="Nucleotide cyclase"/>
    <property type="match status" value="1"/>
</dbReference>
<dbReference type="Proteomes" id="UP000223606">
    <property type="component" value="Chromosome 1"/>
</dbReference>
<dbReference type="InterPro" id="IPR005158">
    <property type="entry name" value="BTAD"/>
</dbReference>
<accession>A0A2C9DAT4</accession>
<keyword evidence="2" id="KW-0808">Transferase</keyword>
<evidence type="ECO:0000313" key="2">
    <source>
        <dbReference type="EMBL" id="SON57353.1"/>
    </source>
</evidence>
<evidence type="ECO:0000313" key="3">
    <source>
        <dbReference type="Proteomes" id="UP000223606"/>
    </source>
</evidence>
<dbReference type="GO" id="GO:0006171">
    <property type="term" value="P:cAMP biosynthetic process"/>
    <property type="evidence" value="ECO:0007669"/>
    <property type="project" value="TreeGrafter"/>
</dbReference>
<dbReference type="EMBL" id="LT960614">
    <property type="protein sequence ID" value="SON57353.1"/>
    <property type="molecule type" value="Genomic_DNA"/>
</dbReference>
<dbReference type="InterPro" id="IPR029787">
    <property type="entry name" value="Nucleotide_cyclase"/>
</dbReference>
<proteinExistence type="predicted"/>
<dbReference type="KEGG" id="hdi:HDIA_3812"/>
<dbReference type="GO" id="GO:0035556">
    <property type="term" value="P:intracellular signal transduction"/>
    <property type="evidence" value="ECO:0007669"/>
    <property type="project" value="InterPro"/>
</dbReference>
<dbReference type="CDD" id="cd07302">
    <property type="entry name" value="CHD"/>
    <property type="match status" value="1"/>
</dbReference>
<dbReference type="SUPFAM" id="SSF48452">
    <property type="entry name" value="TPR-like"/>
    <property type="match status" value="1"/>
</dbReference>
<dbReference type="InterPro" id="IPR011990">
    <property type="entry name" value="TPR-like_helical_dom_sf"/>
</dbReference>
<keyword evidence="2" id="KW-0418">Kinase</keyword>
<dbReference type="PANTHER" id="PTHR43081">
    <property type="entry name" value="ADENYLATE CYCLASE, TERMINAL-DIFFERENTIATION SPECIFIC-RELATED"/>
    <property type="match status" value="1"/>
</dbReference>
<dbReference type="OrthoDB" id="9807521at2"/>
<dbReference type="Gene3D" id="1.25.40.10">
    <property type="entry name" value="Tetratricopeptide repeat domain"/>
    <property type="match status" value="1"/>
</dbReference>
<name>A0A2C9DAT4_9HYPH</name>
<dbReference type="AlphaFoldDB" id="A0A2C9DAT4"/>
<dbReference type="InterPro" id="IPR050697">
    <property type="entry name" value="Adenylyl/Guanylyl_Cyclase_3/4"/>
</dbReference>
<keyword evidence="3" id="KW-1185">Reference proteome</keyword>
<feature type="domain" description="Guanylate cyclase" evidence="1">
    <location>
        <begin position="9"/>
        <end position="125"/>
    </location>
</feature>
<reference evidence="3" key="1">
    <citation type="submission" date="2017-09" db="EMBL/GenBank/DDBJ databases">
        <title>Genome sequence of Nannocystis excedens DSM 71.</title>
        <authorList>
            <person name="Blom J."/>
        </authorList>
    </citation>
    <scope>NUCLEOTIDE SEQUENCE [LARGE SCALE GENOMIC DNA]</scope>
    <source>
        <strain evidence="3">type strain: E19</strain>
    </source>
</reference>
<evidence type="ECO:0000259" key="1">
    <source>
        <dbReference type="PROSITE" id="PS50125"/>
    </source>
</evidence>
<dbReference type="SMART" id="SM01043">
    <property type="entry name" value="BTAD"/>
    <property type="match status" value="1"/>
</dbReference>
<dbReference type="PROSITE" id="PS50125">
    <property type="entry name" value="GUANYLATE_CYCLASE_2"/>
    <property type="match status" value="1"/>
</dbReference>
<dbReference type="Gene3D" id="3.30.70.1230">
    <property type="entry name" value="Nucleotide cyclase"/>
    <property type="match status" value="1"/>
</dbReference>
<dbReference type="RefSeq" id="WP_099557625.1">
    <property type="nucleotide sequence ID" value="NZ_LT960614.1"/>
</dbReference>
<dbReference type="PANTHER" id="PTHR43081:SF19">
    <property type="entry name" value="PH-SENSITIVE ADENYLATE CYCLASE RV1264"/>
    <property type="match status" value="1"/>
</dbReference>